<evidence type="ECO:0000313" key="22">
    <source>
        <dbReference type="Proteomes" id="UP000298050"/>
    </source>
</evidence>
<dbReference type="AlphaFoldDB" id="A0A4Z0M2G0"/>
<evidence type="ECO:0000256" key="5">
    <source>
        <dbReference type="ARBA" id="ARBA00022553"/>
    </source>
</evidence>
<keyword evidence="13 17" id="KW-0472">Membrane</keyword>
<dbReference type="InterPro" id="IPR036641">
    <property type="entry name" value="HPT_dom_sf"/>
</dbReference>
<dbReference type="SMART" id="SM00387">
    <property type="entry name" value="HATPase_c"/>
    <property type="match status" value="1"/>
</dbReference>
<dbReference type="SUPFAM" id="SSF103190">
    <property type="entry name" value="Sensory domain-like"/>
    <property type="match status" value="1"/>
</dbReference>
<accession>A0A4Z0M2G0</accession>
<dbReference type="InterPro" id="IPR048760">
    <property type="entry name" value="VP0354-like_sensor_dom"/>
</dbReference>
<dbReference type="InterPro" id="IPR029151">
    <property type="entry name" value="Sensor-like_sf"/>
</dbReference>
<evidence type="ECO:0000256" key="6">
    <source>
        <dbReference type="ARBA" id="ARBA00022679"/>
    </source>
</evidence>
<feature type="transmembrane region" description="Helical" evidence="17">
    <location>
        <begin position="328"/>
        <end position="345"/>
    </location>
</feature>
<evidence type="ECO:0000256" key="11">
    <source>
        <dbReference type="ARBA" id="ARBA00022989"/>
    </source>
</evidence>
<dbReference type="SUPFAM" id="SSF55785">
    <property type="entry name" value="PYP-like sensor domain (PAS domain)"/>
    <property type="match status" value="1"/>
</dbReference>
<evidence type="ECO:0000256" key="7">
    <source>
        <dbReference type="ARBA" id="ARBA00022692"/>
    </source>
</evidence>
<name>A0A4Z0M2G0_9GAMM</name>
<comment type="catalytic activity">
    <reaction evidence="1">
        <text>ATP + protein L-histidine = ADP + protein N-phospho-L-histidine.</text>
        <dbReference type="EC" id="2.7.13.3"/>
    </reaction>
</comment>
<dbReference type="InterPro" id="IPR036097">
    <property type="entry name" value="HisK_dim/P_sf"/>
</dbReference>
<dbReference type="EC" id="2.7.13.3" evidence="3"/>
<feature type="compositionally biased region" description="Basic and acidic residues" evidence="16">
    <location>
        <begin position="1041"/>
        <end position="1053"/>
    </location>
</feature>
<keyword evidence="7 17" id="KW-0812">Transmembrane</keyword>
<evidence type="ECO:0000259" key="19">
    <source>
        <dbReference type="PROSITE" id="PS50110"/>
    </source>
</evidence>
<organism evidence="21 22">
    <name type="scientific">Mangrovimicrobium sediminis</name>
    <dbReference type="NCBI Taxonomy" id="2562682"/>
    <lineage>
        <taxon>Bacteria</taxon>
        <taxon>Pseudomonadati</taxon>
        <taxon>Pseudomonadota</taxon>
        <taxon>Gammaproteobacteria</taxon>
        <taxon>Cellvibrionales</taxon>
        <taxon>Halieaceae</taxon>
        <taxon>Mangrovimicrobium</taxon>
    </lineage>
</organism>
<evidence type="ECO:0000256" key="12">
    <source>
        <dbReference type="ARBA" id="ARBA00023012"/>
    </source>
</evidence>
<evidence type="ECO:0000256" key="17">
    <source>
        <dbReference type="SAM" id="Phobius"/>
    </source>
</evidence>
<evidence type="ECO:0000259" key="18">
    <source>
        <dbReference type="PROSITE" id="PS50109"/>
    </source>
</evidence>
<dbReference type="GO" id="GO:0000155">
    <property type="term" value="F:phosphorelay sensor kinase activity"/>
    <property type="evidence" value="ECO:0007669"/>
    <property type="project" value="InterPro"/>
</dbReference>
<dbReference type="Gene3D" id="3.30.450.20">
    <property type="entry name" value="PAS domain"/>
    <property type="match status" value="2"/>
</dbReference>
<keyword evidence="6" id="KW-0808">Transferase</keyword>
<dbReference type="CDD" id="cd00082">
    <property type="entry name" value="HisKA"/>
    <property type="match status" value="1"/>
</dbReference>
<feature type="modified residue" description="4-aspartylphosphate" evidence="15">
    <location>
        <position position="955"/>
    </location>
</feature>
<evidence type="ECO:0000256" key="9">
    <source>
        <dbReference type="ARBA" id="ARBA00022777"/>
    </source>
</evidence>
<reference evidence="21 22" key="1">
    <citation type="submission" date="2019-04" db="EMBL/GenBank/DDBJ databases">
        <title>Taxonomy of novel Haliea sp. from mangrove soil of West Coast of India.</title>
        <authorList>
            <person name="Verma A."/>
            <person name="Kumar P."/>
            <person name="Krishnamurthi S."/>
        </authorList>
    </citation>
    <scope>NUCLEOTIDE SEQUENCE [LARGE SCALE GENOMIC DNA]</scope>
    <source>
        <strain evidence="21 22">SAOS-164</strain>
    </source>
</reference>
<dbReference type="Pfam" id="PF21623">
    <property type="entry name" value="HK_sensor_dom_bact"/>
    <property type="match status" value="1"/>
</dbReference>
<evidence type="ECO:0000256" key="1">
    <source>
        <dbReference type="ARBA" id="ARBA00000085"/>
    </source>
</evidence>
<dbReference type="SUPFAM" id="SSF47226">
    <property type="entry name" value="Histidine-containing phosphotransfer domain, HPT domain"/>
    <property type="match status" value="1"/>
</dbReference>
<proteinExistence type="predicted"/>
<gene>
    <name evidence="21" type="ORF">E4634_11440</name>
</gene>
<dbReference type="InterPro" id="IPR008207">
    <property type="entry name" value="Sig_transdc_His_kin_Hpt_dom"/>
</dbReference>
<comment type="subcellular location">
    <subcellularLocation>
        <location evidence="2">Cell membrane</location>
        <topology evidence="2">Multi-pass membrane protein</topology>
    </subcellularLocation>
</comment>
<dbReference type="PANTHER" id="PTHR45339:SF1">
    <property type="entry name" value="HYBRID SIGNAL TRANSDUCTION HISTIDINE KINASE J"/>
    <property type="match status" value="1"/>
</dbReference>
<dbReference type="Pfam" id="PF00072">
    <property type="entry name" value="Response_reg"/>
    <property type="match status" value="1"/>
</dbReference>
<feature type="domain" description="Response regulatory" evidence="19">
    <location>
        <begin position="902"/>
        <end position="1025"/>
    </location>
</feature>
<evidence type="ECO:0000256" key="16">
    <source>
        <dbReference type="SAM" id="MobiDB-lite"/>
    </source>
</evidence>
<keyword evidence="12" id="KW-0902">Two-component regulatory system</keyword>
<feature type="domain" description="HPt" evidence="20">
    <location>
        <begin position="1081"/>
        <end position="1179"/>
    </location>
</feature>
<dbReference type="NCBIfam" id="TIGR00229">
    <property type="entry name" value="sensory_box"/>
    <property type="match status" value="1"/>
</dbReference>
<dbReference type="PROSITE" id="PS50109">
    <property type="entry name" value="HIS_KIN"/>
    <property type="match status" value="1"/>
</dbReference>
<dbReference type="CDD" id="cd16922">
    <property type="entry name" value="HATPase_EvgS-ArcB-TorS-like"/>
    <property type="match status" value="1"/>
</dbReference>
<dbReference type="EMBL" id="SRLE01000007">
    <property type="protein sequence ID" value="TGD73624.1"/>
    <property type="molecule type" value="Genomic_DNA"/>
</dbReference>
<protein>
    <recommendedName>
        <fullName evidence="3">histidine kinase</fullName>
        <ecNumber evidence="3">2.7.13.3</ecNumber>
    </recommendedName>
</protein>
<dbReference type="InterPro" id="IPR004358">
    <property type="entry name" value="Sig_transdc_His_kin-like_C"/>
</dbReference>
<dbReference type="GO" id="GO:0005886">
    <property type="term" value="C:plasma membrane"/>
    <property type="evidence" value="ECO:0007669"/>
    <property type="project" value="UniProtKB-SubCell"/>
</dbReference>
<dbReference type="InterPro" id="IPR003594">
    <property type="entry name" value="HATPase_dom"/>
</dbReference>
<feature type="region of interest" description="Disordered" evidence="16">
    <location>
        <begin position="1037"/>
        <end position="1065"/>
    </location>
</feature>
<dbReference type="Gene3D" id="3.30.565.10">
    <property type="entry name" value="Histidine kinase-like ATPase, C-terminal domain"/>
    <property type="match status" value="1"/>
</dbReference>
<keyword evidence="5 15" id="KW-0597">Phosphoprotein</keyword>
<dbReference type="Gene3D" id="1.10.287.130">
    <property type="match status" value="1"/>
</dbReference>
<dbReference type="InterPro" id="IPR005467">
    <property type="entry name" value="His_kinase_dom"/>
</dbReference>
<dbReference type="InterPro" id="IPR036890">
    <property type="entry name" value="HATPase_C_sf"/>
</dbReference>
<keyword evidence="9" id="KW-0418">Kinase</keyword>
<dbReference type="SMART" id="SM00388">
    <property type="entry name" value="HisKA"/>
    <property type="match status" value="1"/>
</dbReference>
<evidence type="ECO:0000256" key="4">
    <source>
        <dbReference type="ARBA" id="ARBA00022475"/>
    </source>
</evidence>
<evidence type="ECO:0000256" key="13">
    <source>
        <dbReference type="ARBA" id="ARBA00023136"/>
    </source>
</evidence>
<keyword evidence="11 17" id="KW-1133">Transmembrane helix</keyword>
<dbReference type="Pfam" id="PF02518">
    <property type="entry name" value="HATPase_c"/>
    <property type="match status" value="1"/>
</dbReference>
<evidence type="ECO:0000259" key="20">
    <source>
        <dbReference type="PROSITE" id="PS50894"/>
    </source>
</evidence>
<dbReference type="InterPro" id="IPR035965">
    <property type="entry name" value="PAS-like_dom_sf"/>
</dbReference>
<dbReference type="PANTHER" id="PTHR45339">
    <property type="entry name" value="HYBRID SIGNAL TRANSDUCTION HISTIDINE KINASE J"/>
    <property type="match status" value="1"/>
</dbReference>
<sequence length="1179" mass="129543">MDGLRASSESSGQNRVLLAAVFLLFVCFGAVYLIERHVVSNALQEATRERIDLLRQRLLTRLEVERSAVQFLSRVPPVSGIYRATQSGGVDPLDGTTTQQWKQRLEKIFTAYIGEHPEIAQIRYIGVADGGRELVRVDRKQGLLGAVGQARLQRKGETKYFREIVSLNPSETYVSHIELNREYGKLDYPEWPTYRVARGYYDESDQLFGFIIVNYRAAELFKLLQTGQEGEVNLLLNDRGDFLLHPDPVVAFAFERGEALPWDAYYRAPVPAAGRGWQSVTGPTGRVDNVLAASIPLMGGSVPNAIRLVLGVDDTFLQQRIMRGTAKMGTLLAVVIGVLMSVIYSQRRAHQALVQTGRAERRYESTLDYTPVALVWLDQYLDVQFANRTARQLFVGVTPGEKLSLKLFPEATRRWGAQACQGTLEDGRTRQQDSWYHASDGEECFGRIVVAPIWEVGAEPAGVIVIVEDQTGLKHAEQRLSEVNQGLEQEVETRTRALLEAVEDAQAATRAKGRFLATMSHEIRTPLHAVFGMLGLMRRESLSSSQAEHLDIAENSLRGLSGLLNDILDFSRLEEGKLDVAAIEYEVERVFHACVQAQAVAARARGLELLVDLVALGQTQLVGDPNRIRQILNNLLSNAIKFTHSGRVVVAASIEPGEAAGTCELYFSVRDTGIGIGSDKLEAIFGQFTQADEGTAREFGGTGLGLSICRQLCELMHGEILVNSKEGEGSTFTVRLPQVLAEHAQDSLAAPDLGGRQALVALDNLELTHIFSKTLKAWGASCLAIEDDVLGGQLAVGSGSQPFDLLVVPESAWRRDRLLLDDYRAHWDAVRRPVLLVVEDPLGGAQADDTAFDERTALLAMPASSRSIKVALGLMQREGRGTAARVDPASDAGHGLQLEGANILVVDDHYANREVLRCIIVSSGARIIEAKNGLDAISAMQQAPLDAPIHLVLMDCHMPVMDGYQATERIRSGAAGHRYLKVPIIALTAAAMKGERERCLALGMSDYLSKPFEISQLEALVRDWLADFVAAADLEPIEGEQSARQDSRVDLPRDTAGPTPHLTPSEQVWDREGALRRMGNREDVLQQVLRTFARTAPDMWSQLRAHLAIGDRTQFREVAHGFKGIALNVGATDIAEIARHLERNADKAEDHELAAVVTDLEVAVERFLDIACTPDSNTG</sequence>
<dbReference type="SUPFAM" id="SSF52172">
    <property type="entry name" value="CheY-like"/>
    <property type="match status" value="1"/>
</dbReference>
<dbReference type="FunFam" id="3.30.565.10:FF:000010">
    <property type="entry name" value="Sensor histidine kinase RcsC"/>
    <property type="match status" value="1"/>
</dbReference>
<dbReference type="Gene3D" id="1.20.120.160">
    <property type="entry name" value="HPT domain"/>
    <property type="match status" value="1"/>
</dbReference>
<keyword evidence="4" id="KW-1003">Cell membrane</keyword>
<dbReference type="SUPFAM" id="SSF47384">
    <property type="entry name" value="Homodimeric domain of signal transducing histidine kinase"/>
    <property type="match status" value="1"/>
</dbReference>
<dbReference type="PROSITE" id="PS50110">
    <property type="entry name" value="RESPONSE_REGULATORY"/>
    <property type="match status" value="1"/>
</dbReference>
<keyword evidence="8" id="KW-0547">Nucleotide-binding</keyword>
<dbReference type="CDD" id="cd17546">
    <property type="entry name" value="REC_hyHK_CKI1_RcsC-like"/>
    <property type="match status" value="1"/>
</dbReference>
<keyword evidence="10" id="KW-0067">ATP-binding</keyword>
<dbReference type="OrthoDB" id="6187449at2"/>
<dbReference type="InterPro" id="IPR001789">
    <property type="entry name" value="Sig_transdc_resp-reg_receiver"/>
</dbReference>
<dbReference type="SUPFAM" id="SSF55874">
    <property type="entry name" value="ATPase domain of HSP90 chaperone/DNA topoisomerase II/histidine kinase"/>
    <property type="match status" value="1"/>
</dbReference>
<dbReference type="Gene3D" id="3.40.50.2300">
    <property type="match status" value="1"/>
</dbReference>
<dbReference type="Pfam" id="PF01627">
    <property type="entry name" value="Hpt"/>
    <property type="match status" value="1"/>
</dbReference>
<dbReference type="InterPro" id="IPR000014">
    <property type="entry name" value="PAS"/>
</dbReference>
<dbReference type="PROSITE" id="PS50894">
    <property type="entry name" value="HPT"/>
    <property type="match status" value="1"/>
</dbReference>
<dbReference type="PRINTS" id="PR00344">
    <property type="entry name" value="BCTRLSENSOR"/>
</dbReference>
<dbReference type="GO" id="GO:0005524">
    <property type="term" value="F:ATP binding"/>
    <property type="evidence" value="ECO:0007669"/>
    <property type="project" value="UniProtKB-KW"/>
</dbReference>
<dbReference type="InterPro" id="IPR011006">
    <property type="entry name" value="CheY-like_superfamily"/>
</dbReference>
<evidence type="ECO:0000256" key="8">
    <source>
        <dbReference type="ARBA" id="ARBA00022741"/>
    </source>
</evidence>
<evidence type="ECO:0000256" key="10">
    <source>
        <dbReference type="ARBA" id="ARBA00022840"/>
    </source>
</evidence>
<evidence type="ECO:0000256" key="15">
    <source>
        <dbReference type="PROSITE-ProRule" id="PRU00169"/>
    </source>
</evidence>
<dbReference type="Pfam" id="PF00512">
    <property type="entry name" value="HisKA"/>
    <property type="match status" value="1"/>
</dbReference>
<evidence type="ECO:0000256" key="2">
    <source>
        <dbReference type="ARBA" id="ARBA00004651"/>
    </source>
</evidence>
<dbReference type="InterPro" id="IPR003661">
    <property type="entry name" value="HisK_dim/P_dom"/>
</dbReference>
<evidence type="ECO:0000256" key="14">
    <source>
        <dbReference type="PROSITE-ProRule" id="PRU00110"/>
    </source>
</evidence>
<dbReference type="RefSeq" id="WP_135443959.1">
    <property type="nucleotide sequence ID" value="NZ_SRLE01000007.1"/>
</dbReference>
<keyword evidence="22" id="KW-1185">Reference proteome</keyword>
<dbReference type="SMART" id="SM00448">
    <property type="entry name" value="REC"/>
    <property type="match status" value="1"/>
</dbReference>
<dbReference type="Proteomes" id="UP000298050">
    <property type="component" value="Unassembled WGS sequence"/>
</dbReference>
<comment type="caution">
    <text evidence="21">The sequence shown here is derived from an EMBL/GenBank/DDBJ whole genome shotgun (WGS) entry which is preliminary data.</text>
</comment>
<evidence type="ECO:0000313" key="21">
    <source>
        <dbReference type="EMBL" id="TGD73624.1"/>
    </source>
</evidence>
<feature type="transmembrane region" description="Helical" evidence="17">
    <location>
        <begin position="16"/>
        <end position="34"/>
    </location>
</feature>
<feature type="modified residue" description="Phosphohistidine" evidence="14">
    <location>
        <position position="1120"/>
    </location>
</feature>
<evidence type="ECO:0000256" key="3">
    <source>
        <dbReference type="ARBA" id="ARBA00012438"/>
    </source>
</evidence>
<feature type="domain" description="Histidine kinase" evidence="18">
    <location>
        <begin position="518"/>
        <end position="740"/>
    </location>
</feature>